<proteinExistence type="predicted"/>
<feature type="transmembrane region" description="Helical" evidence="1">
    <location>
        <begin position="130"/>
        <end position="154"/>
    </location>
</feature>
<dbReference type="OrthoDB" id="193051at2"/>
<dbReference type="InterPro" id="IPR022584">
    <property type="entry name" value="DUF2937"/>
</dbReference>
<keyword evidence="1" id="KW-0812">Transmembrane</keyword>
<protein>
    <recommendedName>
        <fullName evidence="4">DUF2937 family protein</fullName>
    </recommendedName>
</protein>
<gene>
    <name evidence="2" type="ORF">GGR93_002242</name>
</gene>
<name>A0A7W6M8L4_9RHOB</name>
<dbReference type="Proteomes" id="UP000565745">
    <property type="component" value="Unassembled WGS sequence"/>
</dbReference>
<organism evidence="2 3">
    <name type="scientific">Sulfitobacter noctilucicola</name>
    <dbReference type="NCBI Taxonomy" id="1342301"/>
    <lineage>
        <taxon>Bacteria</taxon>
        <taxon>Pseudomonadati</taxon>
        <taxon>Pseudomonadota</taxon>
        <taxon>Alphaproteobacteria</taxon>
        <taxon>Rhodobacterales</taxon>
        <taxon>Roseobacteraceae</taxon>
        <taxon>Sulfitobacter</taxon>
    </lineage>
</organism>
<keyword evidence="3" id="KW-1185">Reference proteome</keyword>
<sequence length="165" mass="17778">MILRTLTLAGGIAGAAATSQFPEYSQQYTQRLGGAVDALSEVVADFDASAAAVGLEREAALAQMQGTEFMERRRADMTRTFARYETLSADLAALEGEGPFMRAYHLPRLRDGQIAKAAWDVYQPAVPLNLAGMIFAGVGFVLGGGLVSIFLGLVRWPFRRHAKPA</sequence>
<evidence type="ECO:0008006" key="4">
    <source>
        <dbReference type="Google" id="ProtNLM"/>
    </source>
</evidence>
<dbReference type="AlphaFoldDB" id="A0A7W6M8L4"/>
<evidence type="ECO:0000256" key="1">
    <source>
        <dbReference type="SAM" id="Phobius"/>
    </source>
</evidence>
<evidence type="ECO:0000313" key="2">
    <source>
        <dbReference type="EMBL" id="MBB4174469.1"/>
    </source>
</evidence>
<comment type="caution">
    <text evidence="2">The sequence shown here is derived from an EMBL/GenBank/DDBJ whole genome shotgun (WGS) entry which is preliminary data.</text>
</comment>
<reference evidence="2 3" key="1">
    <citation type="submission" date="2020-08" db="EMBL/GenBank/DDBJ databases">
        <title>Genomic Encyclopedia of Type Strains, Phase IV (KMG-IV): sequencing the most valuable type-strain genomes for metagenomic binning, comparative biology and taxonomic classification.</title>
        <authorList>
            <person name="Goeker M."/>
        </authorList>
    </citation>
    <scope>NUCLEOTIDE SEQUENCE [LARGE SCALE GENOMIC DNA]</scope>
    <source>
        <strain evidence="2 3">DSM 101015</strain>
    </source>
</reference>
<evidence type="ECO:0000313" key="3">
    <source>
        <dbReference type="Proteomes" id="UP000565745"/>
    </source>
</evidence>
<accession>A0A7W6M8L4</accession>
<dbReference type="Pfam" id="PF11157">
    <property type="entry name" value="DUF2937"/>
    <property type="match status" value="1"/>
</dbReference>
<keyword evidence="1" id="KW-0472">Membrane</keyword>
<dbReference type="EMBL" id="JACIFU010000002">
    <property type="protein sequence ID" value="MBB4174469.1"/>
    <property type="molecule type" value="Genomic_DNA"/>
</dbReference>
<keyword evidence="1" id="KW-1133">Transmembrane helix</keyword>
<dbReference type="RefSeq" id="WP_025056728.1">
    <property type="nucleotide sequence ID" value="NZ_JACIFU010000002.1"/>
</dbReference>